<proteinExistence type="predicted"/>
<dbReference type="Gene3D" id="3.40.50.720">
    <property type="entry name" value="NAD(P)-binding Rossmann-like Domain"/>
    <property type="match status" value="1"/>
</dbReference>
<name>A0A3S4U765_9PAST</name>
<organism evidence="2 3">
    <name type="scientific">Rodentibacter pneumotropicus</name>
    <dbReference type="NCBI Taxonomy" id="758"/>
    <lineage>
        <taxon>Bacteria</taxon>
        <taxon>Pseudomonadati</taxon>
        <taxon>Pseudomonadota</taxon>
        <taxon>Gammaproteobacteria</taxon>
        <taxon>Pasteurellales</taxon>
        <taxon>Pasteurellaceae</taxon>
        <taxon>Rodentibacter</taxon>
    </lineage>
</organism>
<dbReference type="Proteomes" id="UP000278733">
    <property type="component" value="Chromosome"/>
</dbReference>
<reference evidence="2 3" key="1">
    <citation type="submission" date="2018-12" db="EMBL/GenBank/DDBJ databases">
        <authorList>
            <consortium name="Pathogen Informatics"/>
        </authorList>
    </citation>
    <scope>NUCLEOTIDE SEQUENCE [LARGE SCALE GENOMIC DNA]</scope>
    <source>
        <strain evidence="2 3">NCTC8284</strain>
    </source>
</reference>
<dbReference type="GO" id="GO:0006631">
    <property type="term" value="P:fatty acid metabolic process"/>
    <property type="evidence" value="ECO:0007669"/>
    <property type="project" value="InterPro"/>
</dbReference>
<dbReference type="InterPro" id="IPR006176">
    <property type="entry name" value="3-OHacyl-CoA_DH_NAD-bd"/>
</dbReference>
<dbReference type="KEGG" id="rpne:NCTC8284_00706"/>
<evidence type="ECO:0000313" key="3">
    <source>
        <dbReference type="Proteomes" id="UP000278733"/>
    </source>
</evidence>
<dbReference type="GO" id="GO:0070403">
    <property type="term" value="F:NAD+ binding"/>
    <property type="evidence" value="ECO:0007669"/>
    <property type="project" value="InterPro"/>
</dbReference>
<dbReference type="InterPro" id="IPR036291">
    <property type="entry name" value="NAD(P)-bd_dom_sf"/>
</dbReference>
<protein>
    <submittedName>
        <fullName evidence="2">Oxidoreductase</fullName>
    </submittedName>
</protein>
<evidence type="ECO:0000259" key="1">
    <source>
        <dbReference type="Pfam" id="PF02737"/>
    </source>
</evidence>
<dbReference type="GO" id="GO:0016491">
    <property type="term" value="F:oxidoreductase activity"/>
    <property type="evidence" value="ECO:0007669"/>
    <property type="project" value="InterPro"/>
</dbReference>
<dbReference type="InterPro" id="IPR002204">
    <property type="entry name" value="3-OH-isobutyrate_DH-rel_CS"/>
</dbReference>
<dbReference type="Pfam" id="PF02737">
    <property type="entry name" value="3HCDH_N"/>
    <property type="match status" value="1"/>
</dbReference>
<evidence type="ECO:0000313" key="2">
    <source>
        <dbReference type="EMBL" id="VEH65561.1"/>
    </source>
</evidence>
<accession>A0A3S4U765</accession>
<dbReference type="AlphaFoldDB" id="A0A3S4U765"/>
<dbReference type="PROSITE" id="PS00895">
    <property type="entry name" value="3_HYDROXYISOBUT_DH"/>
    <property type="match status" value="1"/>
</dbReference>
<dbReference type="PROSITE" id="PS51257">
    <property type="entry name" value="PROKAR_LIPOPROTEIN"/>
    <property type="match status" value="1"/>
</dbReference>
<dbReference type="EMBL" id="LR134405">
    <property type="protein sequence ID" value="VEH65561.1"/>
    <property type="molecule type" value="Genomic_DNA"/>
</dbReference>
<feature type="domain" description="3-hydroxyacyl-CoA dehydrogenase NAD binding" evidence="1">
    <location>
        <begin position="7"/>
        <end position="42"/>
    </location>
</feature>
<sequence length="43" mass="4401">MINKPYSVAVIGLGAMGMGAAQSCVKAGLITYGVDLDETVLEN</sequence>
<gene>
    <name evidence="2" type="ORF">NCTC8284_00706</name>
</gene>
<dbReference type="SUPFAM" id="SSF51735">
    <property type="entry name" value="NAD(P)-binding Rossmann-fold domains"/>
    <property type="match status" value="1"/>
</dbReference>